<dbReference type="InterPro" id="IPR029001">
    <property type="entry name" value="ITPase-like_fam"/>
</dbReference>
<gene>
    <name evidence="2" type="ORF">BEI61_00952</name>
</gene>
<dbReference type="Pfam" id="PF01725">
    <property type="entry name" value="Ham1p_like"/>
    <property type="match status" value="1"/>
</dbReference>
<dbReference type="GO" id="GO:0009143">
    <property type="term" value="P:nucleoside triphosphate catabolic process"/>
    <property type="evidence" value="ECO:0007669"/>
    <property type="project" value="InterPro"/>
</dbReference>
<organism evidence="2 3">
    <name type="scientific">Eisenbergiella tayi</name>
    <dbReference type="NCBI Taxonomy" id="1432052"/>
    <lineage>
        <taxon>Bacteria</taxon>
        <taxon>Bacillati</taxon>
        <taxon>Bacillota</taxon>
        <taxon>Clostridia</taxon>
        <taxon>Lachnospirales</taxon>
        <taxon>Lachnospiraceae</taxon>
        <taxon>Eisenbergiella</taxon>
    </lineage>
</organism>
<dbReference type="Gene3D" id="3.90.950.10">
    <property type="match status" value="1"/>
</dbReference>
<dbReference type="Proteomes" id="UP000094067">
    <property type="component" value="Unassembled WGS sequence"/>
</dbReference>
<dbReference type="EMBL" id="MCGH01000002">
    <property type="protein sequence ID" value="ODM05069.1"/>
    <property type="molecule type" value="Genomic_DNA"/>
</dbReference>
<sequence>MELIFGTGNHGKFMMMKDFLEELNVDLIGLDDLPGVEESPEESGSTPLENARMKAEYYYRIFQKPVFSCDSGFYIHGLPEEEQPGVHVRNVGGRRLSDEEMTAYYSGIAHRLGGKCLAEYRNAICLIMNSRERYEYEGADIGGGSFYLVDRAKEQKEEGFPLDCISVDIITGNYFVEGGQLQCFDSQKEGLLRFFREAMQKTEESLQNGRPEK</sequence>
<dbReference type="EC" id="3.6.1.19" evidence="2"/>
<accession>A0A1E3A8X1</accession>
<dbReference type="SUPFAM" id="SSF52972">
    <property type="entry name" value="ITPase-like"/>
    <property type="match status" value="1"/>
</dbReference>
<evidence type="ECO:0000313" key="2">
    <source>
        <dbReference type="EMBL" id="ODM05069.1"/>
    </source>
</evidence>
<keyword evidence="1 2" id="KW-0378">Hydrolase</keyword>
<dbReference type="AlphaFoldDB" id="A0A1E3A8X1"/>
<evidence type="ECO:0000313" key="3">
    <source>
        <dbReference type="Proteomes" id="UP000094067"/>
    </source>
</evidence>
<dbReference type="RefSeq" id="WP_069151458.1">
    <property type="nucleotide sequence ID" value="NZ_DAWDRA010000226.1"/>
</dbReference>
<dbReference type="GO" id="GO:0047429">
    <property type="term" value="F:nucleoside triphosphate diphosphatase activity"/>
    <property type="evidence" value="ECO:0007669"/>
    <property type="project" value="InterPro"/>
</dbReference>
<comment type="caution">
    <text evidence="2">The sequence shown here is derived from an EMBL/GenBank/DDBJ whole genome shotgun (WGS) entry which is preliminary data.</text>
</comment>
<reference evidence="2 3" key="1">
    <citation type="submission" date="2016-07" db="EMBL/GenBank/DDBJ databases">
        <title>Characterization of isolates of Eisenbergiella tayi derived from blood cultures, using whole genome sequencing.</title>
        <authorList>
            <person name="Burdz T."/>
            <person name="Wiebe D."/>
            <person name="Huynh C."/>
            <person name="Bernard K."/>
        </authorList>
    </citation>
    <scope>NUCLEOTIDE SEQUENCE [LARGE SCALE GENOMIC DNA]</scope>
    <source>
        <strain evidence="2 3">NML 110608</strain>
    </source>
</reference>
<dbReference type="InterPro" id="IPR002637">
    <property type="entry name" value="RdgB/HAM1"/>
</dbReference>
<protein>
    <submittedName>
        <fullName evidence="2">Non-canonical purine NTP pyrophosphatase</fullName>
        <ecNumber evidence="2">3.6.1.19</ecNumber>
    </submittedName>
</protein>
<proteinExistence type="predicted"/>
<name>A0A1E3A8X1_9FIRM</name>
<evidence type="ECO:0000256" key="1">
    <source>
        <dbReference type="ARBA" id="ARBA00022801"/>
    </source>
</evidence>